<accession>A0ABP6ZDJ4</accession>
<keyword evidence="4" id="KW-1185">Reference proteome</keyword>
<evidence type="ECO:0000256" key="1">
    <source>
        <dbReference type="SAM" id="MobiDB-lite"/>
    </source>
</evidence>
<dbReference type="Proteomes" id="UP001500630">
    <property type="component" value="Unassembled WGS sequence"/>
</dbReference>
<dbReference type="Pfam" id="PF00348">
    <property type="entry name" value="polyprenyl_synt"/>
    <property type="match status" value="1"/>
</dbReference>
<dbReference type="InterPro" id="IPR000092">
    <property type="entry name" value="Polyprenyl_synt"/>
</dbReference>
<dbReference type="CDD" id="cd00385">
    <property type="entry name" value="Isoprenoid_Biosyn_C1"/>
    <property type="match status" value="1"/>
</dbReference>
<dbReference type="InterPro" id="IPR011777">
    <property type="entry name" value="Geranylgeranyl_Rdtase_fam"/>
</dbReference>
<dbReference type="SUPFAM" id="SSF48576">
    <property type="entry name" value="Terpenoid synthases"/>
    <property type="match status" value="1"/>
</dbReference>
<gene>
    <name evidence="3" type="ORF">GCM10022419_108110</name>
</gene>
<evidence type="ECO:0000259" key="2">
    <source>
        <dbReference type="Pfam" id="PF01494"/>
    </source>
</evidence>
<feature type="region of interest" description="Disordered" evidence="1">
    <location>
        <begin position="468"/>
        <end position="491"/>
    </location>
</feature>
<dbReference type="PANTHER" id="PTHR42685:SF22">
    <property type="entry name" value="CONDITIONED MEDIUM FACTOR RECEPTOR 1"/>
    <property type="match status" value="1"/>
</dbReference>
<dbReference type="InterPro" id="IPR008949">
    <property type="entry name" value="Isoprenoid_synthase_dom_sf"/>
</dbReference>
<sequence length="752" mass="79025">MEWDAVVVGAGPAGAAAAYHLARRGRRVVLLERSSFPRDKSCGDAVNRAGVELLREMDVLGDLPGAFGIGGLEVSMGPAGERSTRAFRYGREDPAGGRYGIVVPRSLLDHVLARRAVAAGAVFRPRVRVRGLVSEDGVVRGVEAVTPDGHEIIRGRVVVAADGSTSKLARQSGLVESAKGRLGYAMRTYFSGVPALEDTLSFHMPLDDPASHSRLPAYGWIIPLGPDRANVGAGVAEKHPGVRLSDLFDRFVAELRATVPWFADARQEGPPKGAPLFFGFTPARSWKPGLVLAGDAAGMVNPGTGEGISFALESGKIAAEAIDARLTGGPAEDLSAYAATLTRRFSGHLETGRHAVNRHRLAWRVLEDTFDSDRPVFALTRRAMLAPDHTAGFETTAPGALDDIRHCIDPRLRLAAPLVEMGEILADTVRKDWPFLDRLPALLSEEYLMAPRPALLVLLAAAAYEPGRSPSTPAETGVPADAHEPSVPGRPPIALAAATDLAVLAAIAQASVDVTPSGGARATRQNWGTMFAVLTADLFLARALELCATQDIRLTAQLARAIEEASHGRMAELAAARAAQPADPRDWLALASRSGTAALCAAACQIGAAAAGAPGTAGEALGAYGRAIGVAAQLADDLRRLSGGFDRLGRDVLADLDDHGAGLASIPFRLALAELGGEPRLTGTSRPERAAELTALVGRTTALKQTAVWIRELCQEAQQALPGLPEGPARSSLHAIADHLLRTARPDLGARS</sequence>
<feature type="domain" description="FAD-binding" evidence="2">
    <location>
        <begin position="4"/>
        <end position="336"/>
    </location>
</feature>
<dbReference type="InterPro" id="IPR050407">
    <property type="entry name" value="Geranylgeranyl_reductase"/>
</dbReference>
<dbReference type="Gene3D" id="3.50.50.60">
    <property type="entry name" value="FAD/NAD(P)-binding domain"/>
    <property type="match status" value="1"/>
</dbReference>
<organism evidence="3 4">
    <name type="scientific">Nonomuraea rosea</name>
    <dbReference type="NCBI Taxonomy" id="638574"/>
    <lineage>
        <taxon>Bacteria</taxon>
        <taxon>Bacillati</taxon>
        <taxon>Actinomycetota</taxon>
        <taxon>Actinomycetes</taxon>
        <taxon>Streptosporangiales</taxon>
        <taxon>Streptosporangiaceae</taxon>
        <taxon>Nonomuraea</taxon>
    </lineage>
</organism>
<protein>
    <recommendedName>
        <fullName evidence="2">FAD-binding domain-containing protein</fullName>
    </recommendedName>
</protein>
<dbReference type="RefSeq" id="WP_345574476.1">
    <property type="nucleotide sequence ID" value="NZ_BAABDQ010000041.1"/>
</dbReference>
<dbReference type="Gene3D" id="1.10.600.10">
    <property type="entry name" value="Farnesyl Diphosphate Synthase"/>
    <property type="match status" value="1"/>
</dbReference>
<evidence type="ECO:0000313" key="3">
    <source>
        <dbReference type="EMBL" id="GAA3605676.1"/>
    </source>
</evidence>
<evidence type="ECO:0000313" key="4">
    <source>
        <dbReference type="Proteomes" id="UP001500630"/>
    </source>
</evidence>
<dbReference type="NCBIfam" id="TIGR02032">
    <property type="entry name" value="GG-red-SF"/>
    <property type="match status" value="1"/>
</dbReference>
<dbReference type="SUPFAM" id="SSF51905">
    <property type="entry name" value="FAD/NAD(P)-binding domain"/>
    <property type="match status" value="1"/>
</dbReference>
<name>A0ABP6ZDJ4_9ACTN</name>
<proteinExistence type="predicted"/>
<comment type="caution">
    <text evidence="3">The sequence shown here is derived from an EMBL/GenBank/DDBJ whole genome shotgun (WGS) entry which is preliminary data.</text>
</comment>
<dbReference type="EMBL" id="BAABDQ010000041">
    <property type="protein sequence ID" value="GAA3605676.1"/>
    <property type="molecule type" value="Genomic_DNA"/>
</dbReference>
<dbReference type="PANTHER" id="PTHR42685">
    <property type="entry name" value="GERANYLGERANYL DIPHOSPHATE REDUCTASE"/>
    <property type="match status" value="1"/>
</dbReference>
<reference evidence="4" key="1">
    <citation type="journal article" date="2019" name="Int. J. Syst. Evol. Microbiol.">
        <title>The Global Catalogue of Microorganisms (GCM) 10K type strain sequencing project: providing services to taxonomists for standard genome sequencing and annotation.</title>
        <authorList>
            <consortium name="The Broad Institute Genomics Platform"/>
            <consortium name="The Broad Institute Genome Sequencing Center for Infectious Disease"/>
            <person name="Wu L."/>
            <person name="Ma J."/>
        </authorList>
    </citation>
    <scope>NUCLEOTIDE SEQUENCE [LARGE SCALE GENOMIC DNA]</scope>
    <source>
        <strain evidence="4">JCM 17326</strain>
    </source>
</reference>
<dbReference type="PRINTS" id="PR00420">
    <property type="entry name" value="RNGMNOXGNASE"/>
</dbReference>
<dbReference type="InterPro" id="IPR002938">
    <property type="entry name" value="FAD-bd"/>
</dbReference>
<dbReference type="InterPro" id="IPR036188">
    <property type="entry name" value="FAD/NAD-bd_sf"/>
</dbReference>
<dbReference type="Pfam" id="PF01494">
    <property type="entry name" value="FAD_binding_3"/>
    <property type="match status" value="1"/>
</dbReference>